<evidence type="ECO:0000313" key="1">
    <source>
        <dbReference type="EMBL" id="KAJ8011364.1"/>
    </source>
</evidence>
<sequence>MFNSNDEDLVEDVASIRNQLRLTEISLQSLGEQLSHSGHDIDSHSERSDNSPGHGLPGRLTLEDLQQPDVTRPSPCHQSLERSSRTESRNASSRSRGVEMEALPLRKKLGGLRQENACLAMENRQLISDLEAAHVELASSKSKVRLLGNTFGAKASSVNVLREQILGLEAEVEAQANELRAAELKAEQSQQAAAQSERLASVLRDELSMLRTELTDTTRQGKRAEQQRNQALHNAEKLTDAFKDYKADISIKLKKVMESESHLKESLIECDREREELENKCCALERERGEQAQNISKLTEELTQARTFNTKTVELQGCLEEAAQRTSRLEMELGERAFASRDLAALRRETEELRALTQSQEQRLAQCHREAQQRQAEMTSLESILALLHLREDSNIPVCGKPCMLPIVDYTADLRTKPGEHYQQLLPVLQAVEAERARQSSLATRLQERLSKAQDEITSLHSSMAQRASHYQHLHSELLDRASQSNDAQKELKKKSARVSALEKQLQEKSSAYSQAALKNSQLEQEILEKASTIQHYQSVMAKKQRDFQQALEKCHTNRSDQNQELQDKLDVLQLSLDRNQARVSELEQALNFAQMESHEAQNTAVFLQASLDQLTQERETNVRNSEEVLQRVKEQQAESVIKVRQLETALLSCREELSTSLQQIEEAQERHQRQMDLKSQELLSLHEELRSSSVLCRRSGEQCAQLQTSLLQQQGMLQESTSRVAELEDSQSQLQGQVSALEQDLERARSSLEEDRRRREKELQDADMEVQEKRRQTAQLSGSVTQLSSEMSKCRGELLAMEQDLQRLRSDASIKSSQISQIEETLQKTQGLLEKKNDAVVGLEEKLHVCEQDRRNSVHRATVLEGQLQDVRTEMQDTLENLQELRDLLQRTQATADERQVSLERLSIELRESQRELEERNHEVLDMDTALKERQGELQQRAQLLGQLDVTIRDHKLEMDKKVRSLQEALDRRAKEVRDKDKQVASLSEKLDLLKADLQLKEDLEKDSLEQGQSLRTCREQLQELRGRYDNLNRELNSLSQHANQKEVQVRSLEEELSARGKHWVLGEARFQATITSLQQELEQEKEQHNKEVSSLQQTRSQLLKVSEQMSCSLRSSQEHLASRLQQTQLQLEQARVQGAHLQAQLHTTEASLQSTQEALLIKESEVTRLQARMSSLDRATELHRTNSYLHPDPSQPSSPPTRRCSPPRTHSYSPSGQNHTRTPHRLASNSPPATPDSDQPPQTHTPDCSTGASIVDSSLDLPESLKDSLRGVLGQHLPRGSSLSRSPTPHHPDLSWQGLSRLDATSSDLSFNPLTYMVDDKGVVEERNGTGGESLLGRQTQEEVDMSSLTGMLRFVNQTLALQDDPSLWGSSGLPESEHTLTLKGDLKEGGCCSPGNV</sequence>
<organism evidence="1 2">
    <name type="scientific">Dallia pectoralis</name>
    <name type="common">Alaska blackfish</name>
    <dbReference type="NCBI Taxonomy" id="75939"/>
    <lineage>
        <taxon>Eukaryota</taxon>
        <taxon>Metazoa</taxon>
        <taxon>Chordata</taxon>
        <taxon>Craniata</taxon>
        <taxon>Vertebrata</taxon>
        <taxon>Euteleostomi</taxon>
        <taxon>Actinopterygii</taxon>
        <taxon>Neopterygii</taxon>
        <taxon>Teleostei</taxon>
        <taxon>Protacanthopterygii</taxon>
        <taxon>Esociformes</taxon>
        <taxon>Umbridae</taxon>
        <taxon>Dallia</taxon>
    </lineage>
</organism>
<name>A0ACC2H5U9_DALPE</name>
<protein>
    <submittedName>
        <fullName evidence="1">Uncharacterized protein</fullName>
    </submittedName>
</protein>
<comment type="caution">
    <text evidence="1">The sequence shown here is derived from an EMBL/GenBank/DDBJ whole genome shotgun (WGS) entry which is preliminary data.</text>
</comment>
<evidence type="ECO:0000313" key="2">
    <source>
        <dbReference type="Proteomes" id="UP001157502"/>
    </source>
</evidence>
<keyword evidence="2" id="KW-1185">Reference proteome</keyword>
<proteinExistence type="predicted"/>
<dbReference type="EMBL" id="CM055732">
    <property type="protein sequence ID" value="KAJ8011364.1"/>
    <property type="molecule type" value="Genomic_DNA"/>
</dbReference>
<accession>A0ACC2H5U9</accession>
<dbReference type="Proteomes" id="UP001157502">
    <property type="component" value="Chromosome 5"/>
</dbReference>
<reference evidence="1" key="1">
    <citation type="submission" date="2021-05" db="EMBL/GenBank/DDBJ databases">
        <authorList>
            <person name="Pan Q."/>
            <person name="Jouanno E."/>
            <person name="Zahm M."/>
            <person name="Klopp C."/>
            <person name="Cabau C."/>
            <person name="Louis A."/>
            <person name="Berthelot C."/>
            <person name="Parey E."/>
            <person name="Roest Crollius H."/>
            <person name="Montfort J."/>
            <person name="Robinson-Rechavi M."/>
            <person name="Bouchez O."/>
            <person name="Lampietro C."/>
            <person name="Lopez Roques C."/>
            <person name="Donnadieu C."/>
            <person name="Postlethwait J."/>
            <person name="Bobe J."/>
            <person name="Dillon D."/>
            <person name="Chandos A."/>
            <person name="von Hippel F."/>
            <person name="Guiguen Y."/>
        </authorList>
    </citation>
    <scope>NUCLEOTIDE SEQUENCE</scope>
    <source>
        <strain evidence="1">YG-Jan2019</strain>
    </source>
</reference>
<gene>
    <name evidence="1" type="ORF">DPEC_G00057380</name>
</gene>